<dbReference type="GO" id="GO:0009451">
    <property type="term" value="P:RNA modification"/>
    <property type="evidence" value="ECO:0007669"/>
    <property type="project" value="InterPro"/>
</dbReference>
<reference evidence="4" key="1">
    <citation type="submission" date="2013-09" db="EMBL/GenBank/DDBJ databases">
        <title>Corchorus olitorius genome sequencing.</title>
        <authorList>
            <person name="Alam M."/>
            <person name="Haque M.S."/>
            <person name="Islam M.S."/>
            <person name="Emdad E.M."/>
            <person name="Islam M.M."/>
            <person name="Ahmed B."/>
            <person name="Halim A."/>
            <person name="Hossen Q.M.M."/>
            <person name="Hossain M.Z."/>
            <person name="Ahmed R."/>
            <person name="Khan M.M."/>
            <person name="Islam R."/>
            <person name="Rashid M.M."/>
            <person name="Khan S.A."/>
            <person name="Rahman M.S."/>
            <person name="Alam M."/>
            <person name="Yahiya A.S."/>
            <person name="Khan M.S."/>
            <person name="Azam M.S."/>
            <person name="Haque T."/>
            <person name="Lashkar M.Z.H."/>
            <person name="Akhand A.I."/>
            <person name="Morshed G."/>
            <person name="Roy S."/>
            <person name="Uddin K.S."/>
            <person name="Rabeya T."/>
            <person name="Hossain A.S."/>
            <person name="Chowdhury A."/>
            <person name="Snigdha A.R."/>
            <person name="Mortoza M.S."/>
            <person name="Matin S.A."/>
            <person name="Hoque S.M.E."/>
            <person name="Islam M.K."/>
            <person name="Roy D.K."/>
            <person name="Haider R."/>
            <person name="Moosa M.M."/>
            <person name="Elias S.M."/>
            <person name="Hasan A.M."/>
            <person name="Jahan S."/>
            <person name="Shafiuddin M."/>
            <person name="Mahmood N."/>
            <person name="Shommy N.S."/>
        </authorList>
    </citation>
    <scope>NUCLEOTIDE SEQUENCE [LARGE SCALE GENOMIC DNA]</scope>
    <source>
        <strain evidence="4">cv. O-4</strain>
    </source>
</reference>
<evidence type="ECO:0000256" key="1">
    <source>
        <dbReference type="ARBA" id="ARBA00022737"/>
    </source>
</evidence>
<evidence type="ECO:0000256" key="2">
    <source>
        <dbReference type="PROSITE-ProRule" id="PRU00708"/>
    </source>
</evidence>
<dbReference type="PROSITE" id="PS51375">
    <property type="entry name" value="PPR"/>
    <property type="match status" value="3"/>
</dbReference>
<dbReference type="STRING" id="93759.A0A1R3JZU6"/>
<dbReference type="OrthoDB" id="1851890at2759"/>
<dbReference type="FunFam" id="1.25.40.10:FF:000073">
    <property type="entry name" value="Pentatricopeptide repeat-containing protein chloroplastic"/>
    <property type="match status" value="2"/>
</dbReference>
<evidence type="ECO:0008006" key="5">
    <source>
        <dbReference type="Google" id="ProtNLM"/>
    </source>
</evidence>
<keyword evidence="4" id="KW-1185">Reference proteome</keyword>
<dbReference type="PANTHER" id="PTHR47926:SF511">
    <property type="entry name" value="PENTATRICOPEPTIDE REPEAT-CONTAINING PROTEIN"/>
    <property type="match status" value="1"/>
</dbReference>
<feature type="repeat" description="PPR" evidence="2">
    <location>
        <begin position="251"/>
        <end position="285"/>
    </location>
</feature>
<dbReference type="Pfam" id="PF13041">
    <property type="entry name" value="PPR_2"/>
    <property type="match status" value="3"/>
</dbReference>
<dbReference type="InterPro" id="IPR002885">
    <property type="entry name" value="PPR_rpt"/>
</dbReference>
<dbReference type="Proteomes" id="UP000187203">
    <property type="component" value="Unassembled WGS sequence"/>
</dbReference>
<feature type="repeat" description="PPR" evidence="2">
    <location>
        <begin position="352"/>
        <end position="386"/>
    </location>
</feature>
<dbReference type="AlphaFoldDB" id="A0A1R3JZU6"/>
<sequence length="555" mass="61067">MGLLHEGRKLHSHLIKLGLDTVLSLQNHMLNLFVNSKNFYDAEKLFDEMRLRNLVTWNTMICKSSLSLGSSYFKKMLIDSVGFDHITLNGLLRASTELNDVVFGRNLHCLIVKLGFLFDCFVISALVDLYGKCGLVEEARLAFDQVFCKDLVLWNVMVSCYASNSLTKEAFEVFNSMKKEGIKGDGFTFSSLLSSCGSWEFCELARQVHGLIVKLCVDLDVPVASALVDMYAKSGNVDDARKAFDGMTARNVVSWNTMIVGYGKCGDVEKAMELLKEMRLQNFSPDELTLASILSSCGTLPTSGEMRQVHAYVVKNGFESFLSVGNALINAYSKCGSIDDAVQSFVSVVEPDLFTWTSIISAYAFHGLPKESIKIFEKMLATGVRPDGIAFIGILSACSHGGLVSEGLHYFNIMINDFQIIPDSEHYTCLIDLLGRAGLLDEAFNVLASHPIACTPDTLGAFIGACNIHGKLTLAKWAAKILVDLEPNKSVNYALLSNIYAYKGRWSDVANVREAMTDHCDYKIPGCSWMEIAGAVNVFASSDKSHSKALDVTLC</sequence>
<organism evidence="3 4">
    <name type="scientific">Corchorus olitorius</name>
    <dbReference type="NCBI Taxonomy" id="93759"/>
    <lineage>
        <taxon>Eukaryota</taxon>
        <taxon>Viridiplantae</taxon>
        <taxon>Streptophyta</taxon>
        <taxon>Embryophyta</taxon>
        <taxon>Tracheophyta</taxon>
        <taxon>Spermatophyta</taxon>
        <taxon>Magnoliopsida</taxon>
        <taxon>eudicotyledons</taxon>
        <taxon>Gunneridae</taxon>
        <taxon>Pentapetalae</taxon>
        <taxon>rosids</taxon>
        <taxon>malvids</taxon>
        <taxon>Malvales</taxon>
        <taxon>Malvaceae</taxon>
        <taxon>Grewioideae</taxon>
        <taxon>Apeibeae</taxon>
        <taxon>Corchorus</taxon>
    </lineage>
</organism>
<evidence type="ECO:0000313" key="3">
    <source>
        <dbReference type="EMBL" id="OMP00375.1"/>
    </source>
</evidence>
<dbReference type="InterPro" id="IPR011990">
    <property type="entry name" value="TPR-like_helical_dom_sf"/>
</dbReference>
<accession>A0A1R3JZU6</accession>
<dbReference type="NCBIfam" id="TIGR00756">
    <property type="entry name" value="PPR"/>
    <property type="match status" value="5"/>
</dbReference>
<dbReference type="InterPro" id="IPR046848">
    <property type="entry name" value="E_motif"/>
</dbReference>
<dbReference type="EMBL" id="AWUE01014941">
    <property type="protein sequence ID" value="OMP00375.1"/>
    <property type="molecule type" value="Genomic_DNA"/>
</dbReference>
<name>A0A1R3JZU6_9ROSI</name>
<dbReference type="Pfam" id="PF01535">
    <property type="entry name" value="PPR"/>
    <property type="match status" value="4"/>
</dbReference>
<comment type="caution">
    <text evidence="3">The sequence shown here is derived from an EMBL/GenBank/DDBJ whole genome shotgun (WGS) entry which is preliminary data.</text>
</comment>
<feature type="repeat" description="PPR" evidence="2">
    <location>
        <begin position="150"/>
        <end position="184"/>
    </location>
</feature>
<protein>
    <recommendedName>
        <fullName evidence="5">Pentatricopeptide repeat-containing protein</fullName>
    </recommendedName>
</protein>
<dbReference type="InterPro" id="IPR046960">
    <property type="entry name" value="PPR_At4g14850-like_plant"/>
</dbReference>
<keyword evidence="1" id="KW-0677">Repeat</keyword>
<dbReference type="GO" id="GO:0003723">
    <property type="term" value="F:RNA binding"/>
    <property type="evidence" value="ECO:0007669"/>
    <property type="project" value="InterPro"/>
</dbReference>
<dbReference type="Gene3D" id="1.25.40.10">
    <property type="entry name" value="Tetratricopeptide repeat domain"/>
    <property type="match status" value="4"/>
</dbReference>
<dbReference type="PANTHER" id="PTHR47926">
    <property type="entry name" value="PENTATRICOPEPTIDE REPEAT-CONTAINING PROTEIN"/>
    <property type="match status" value="1"/>
</dbReference>
<proteinExistence type="predicted"/>
<evidence type="ECO:0000313" key="4">
    <source>
        <dbReference type="Proteomes" id="UP000187203"/>
    </source>
</evidence>
<dbReference type="Pfam" id="PF20431">
    <property type="entry name" value="E_motif"/>
    <property type="match status" value="1"/>
</dbReference>
<gene>
    <name evidence="3" type="ORF">COLO4_12734</name>
</gene>
<dbReference type="FunFam" id="1.25.40.10:FF:001093">
    <property type="entry name" value="Pentatricopeptide repeat-containing protein At2g34400"/>
    <property type="match status" value="1"/>
</dbReference>